<evidence type="ECO:0000259" key="1">
    <source>
        <dbReference type="Pfam" id="PF08423"/>
    </source>
</evidence>
<dbReference type="Proteomes" id="UP001457282">
    <property type="component" value="Unassembled WGS sequence"/>
</dbReference>
<dbReference type="EMBL" id="JBEDUW010000004">
    <property type="protein sequence ID" value="KAK9930900.1"/>
    <property type="molecule type" value="Genomic_DNA"/>
</dbReference>
<proteinExistence type="predicted"/>
<organism evidence="2 3">
    <name type="scientific">Rubus argutus</name>
    <name type="common">Southern blackberry</name>
    <dbReference type="NCBI Taxonomy" id="59490"/>
    <lineage>
        <taxon>Eukaryota</taxon>
        <taxon>Viridiplantae</taxon>
        <taxon>Streptophyta</taxon>
        <taxon>Embryophyta</taxon>
        <taxon>Tracheophyta</taxon>
        <taxon>Spermatophyta</taxon>
        <taxon>Magnoliopsida</taxon>
        <taxon>eudicotyledons</taxon>
        <taxon>Gunneridae</taxon>
        <taxon>Pentapetalae</taxon>
        <taxon>rosids</taxon>
        <taxon>fabids</taxon>
        <taxon>Rosales</taxon>
        <taxon>Rosaceae</taxon>
        <taxon>Rosoideae</taxon>
        <taxon>Rosoideae incertae sedis</taxon>
        <taxon>Rubus</taxon>
    </lineage>
</organism>
<dbReference type="GO" id="GO:0008094">
    <property type="term" value="F:ATP-dependent activity, acting on DNA"/>
    <property type="evidence" value="ECO:0007669"/>
    <property type="project" value="TreeGrafter"/>
</dbReference>
<accession>A0AAW1X5J4</accession>
<sequence length="88" mass="10030">MIKLITKISSRITMKLINYEVDFCVCVQRKSVIRITTGSQALDELLGGGIETFAITEAFGEFRSGKHIHYVSLLRFVSPYVLAYWEII</sequence>
<dbReference type="InterPro" id="IPR027417">
    <property type="entry name" value="P-loop_NTPase"/>
</dbReference>
<dbReference type="GO" id="GO:0007131">
    <property type="term" value="P:reciprocal meiotic recombination"/>
    <property type="evidence" value="ECO:0007669"/>
    <property type="project" value="TreeGrafter"/>
</dbReference>
<evidence type="ECO:0000313" key="2">
    <source>
        <dbReference type="EMBL" id="KAK9930900.1"/>
    </source>
</evidence>
<dbReference type="GO" id="GO:0003690">
    <property type="term" value="F:double-stranded DNA binding"/>
    <property type="evidence" value="ECO:0007669"/>
    <property type="project" value="TreeGrafter"/>
</dbReference>
<dbReference type="Gene3D" id="3.40.50.300">
    <property type="entry name" value="P-loop containing nucleotide triphosphate hydrolases"/>
    <property type="match status" value="1"/>
</dbReference>
<dbReference type="PANTHER" id="PTHR22942:SF30">
    <property type="entry name" value="MEIOTIC RECOMBINATION PROTEIN DMC1_LIM15 HOMOLOG"/>
    <property type="match status" value="1"/>
</dbReference>
<keyword evidence="3" id="KW-1185">Reference proteome</keyword>
<dbReference type="GO" id="GO:0042148">
    <property type="term" value="P:DNA strand invasion"/>
    <property type="evidence" value="ECO:0007669"/>
    <property type="project" value="TreeGrafter"/>
</dbReference>
<feature type="domain" description="Rad51-like C-terminal" evidence="1">
    <location>
        <begin position="28"/>
        <end position="67"/>
    </location>
</feature>
<dbReference type="GO" id="GO:0000794">
    <property type="term" value="C:condensed nuclear chromosome"/>
    <property type="evidence" value="ECO:0007669"/>
    <property type="project" value="TreeGrafter"/>
</dbReference>
<dbReference type="InterPro" id="IPR013632">
    <property type="entry name" value="Rad51_C"/>
</dbReference>
<dbReference type="SUPFAM" id="SSF52540">
    <property type="entry name" value="P-loop containing nucleoside triphosphate hydrolases"/>
    <property type="match status" value="1"/>
</dbReference>
<dbReference type="GO" id="GO:0000150">
    <property type="term" value="F:DNA strand exchange activity"/>
    <property type="evidence" value="ECO:0007669"/>
    <property type="project" value="TreeGrafter"/>
</dbReference>
<comment type="caution">
    <text evidence="2">The sequence shown here is derived from an EMBL/GenBank/DDBJ whole genome shotgun (WGS) entry which is preliminary data.</text>
</comment>
<dbReference type="GO" id="GO:0000730">
    <property type="term" value="P:DNA recombinase assembly"/>
    <property type="evidence" value="ECO:0007669"/>
    <property type="project" value="TreeGrafter"/>
</dbReference>
<reference evidence="2 3" key="1">
    <citation type="journal article" date="2023" name="G3 (Bethesda)">
        <title>A chromosome-length genome assembly and annotation of blackberry (Rubus argutus, cv. 'Hillquist').</title>
        <authorList>
            <person name="Bruna T."/>
            <person name="Aryal R."/>
            <person name="Dudchenko O."/>
            <person name="Sargent D.J."/>
            <person name="Mead D."/>
            <person name="Buti M."/>
            <person name="Cavallini A."/>
            <person name="Hytonen T."/>
            <person name="Andres J."/>
            <person name="Pham M."/>
            <person name="Weisz D."/>
            <person name="Mascagni F."/>
            <person name="Usai G."/>
            <person name="Natali L."/>
            <person name="Bassil N."/>
            <person name="Fernandez G.E."/>
            <person name="Lomsadze A."/>
            <person name="Armour M."/>
            <person name="Olukolu B."/>
            <person name="Poorten T."/>
            <person name="Britton C."/>
            <person name="Davik J."/>
            <person name="Ashrafi H."/>
            <person name="Aiden E.L."/>
            <person name="Borodovsky M."/>
            <person name="Worthington M."/>
        </authorList>
    </citation>
    <scope>NUCLEOTIDE SEQUENCE [LARGE SCALE GENOMIC DNA]</scope>
    <source>
        <strain evidence="2">PI 553951</strain>
    </source>
</reference>
<dbReference type="Pfam" id="PF08423">
    <property type="entry name" value="Rad51"/>
    <property type="match status" value="1"/>
</dbReference>
<protein>
    <recommendedName>
        <fullName evidence="1">Rad51-like C-terminal domain-containing protein</fullName>
    </recommendedName>
</protein>
<dbReference type="PANTHER" id="PTHR22942">
    <property type="entry name" value="RECA/RAD51/RADA DNA STRAND-PAIRING FAMILY MEMBER"/>
    <property type="match status" value="1"/>
</dbReference>
<gene>
    <name evidence="2" type="ORF">M0R45_018204</name>
</gene>
<dbReference type="AlphaFoldDB" id="A0AAW1X5J4"/>
<dbReference type="GO" id="GO:0003697">
    <property type="term" value="F:single-stranded DNA binding"/>
    <property type="evidence" value="ECO:0007669"/>
    <property type="project" value="TreeGrafter"/>
</dbReference>
<name>A0AAW1X5J4_RUBAR</name>
<dbReference type="GO" id="GO:0070192">
    <property type="term" value="P:chromosome organization involved in meiotic cell cycle"/>
    <property type="evidence" value="ECO:0007669"/>
    <property type="project" value="TreeGrafter"/>
</dbReference>
<dbReference type="GO" id="GO:0006312">
    <property type="term" value="P:mitotic recombination"/>
    <property type="evidence" value="ECO:0007669"/>
    <property type="project" value="TreeGrafter"/>
</dbReference>
<evidence type="ECO:0000313" key="3">
    <source>
        <dbReference type="Proteomes" id="UP001457282"/>
    </source>
</evidence>